<feature type="transmembrane region" description="Helical" evidence="3">
    <location>
        <begin position="119"/>
        <end position="137"/>
    </location>
</feature>
<dbReference type="Pfam" id="PF00149">
    <property type="entry name" value="Metallophos"/>
    <property type="match status" value="1"/>
</dbReference>
<comment type="caution">
    <text evidence="5">The sequence shown here is derived from an EMBL/GenBank/DDBJ whole genome shotgun (WGS) entry which is preliminary data.</text>
</comment>
<dbReference type="InterPro" id="IPR051158">
    <property type="entry name" value="Metallophosphoesterase_sf"/>
</dbReference>
<evidence type="ECO:0000256" key="2">
    <source>
        <dbReference type="ARBA" id="ARBA00022801"/>
    </source>
</evidence>
<keyword evidence="6" id="KW-1185">Reference proteome</keyword>
<dbReference type="Gene3D" id="3.60.21.10">
    <property type="match status" value="1"/>
</dbReference>
<feature type="transmembrane region" description="Helical" evidence="3">
    <location>
        <begin position="12"/>
        <end position="32"/>
    </location>
</feature>
<feature type="transmembrane region" description="Helical" evidence="3">
    <location>
        <begin position="86"/>
        <end position="113"/>
    </location>
</feature>
<evidence type="ECO:0000256" key="3">
    <source>
        <dbReference type="SAM" id="Phobius"/>
    </source>
</evidence>
<keyword evidence="1" id="KW-0479">Metal-binding</keyword>
<keyword evidence="3" id="KW-0472">Membrane</keyword>
<dbReference type="CDD" id="cd07385">
    <property type="entry name" value="MPP_YkuE_C"/>
    <property type="match status" value="1"/>
</dbReference>
<name>A0ABW2TTY0_9PSEU</name>
<dbReference type="InterPro" id="IPR004843">
    <property type="entry name" value="Calcineurin-like_PHP"/>
</dbReference>
<dbReference type="PANTHER" id="PTHR31302">
    <property type="entry name" value="TRANSMEMBRANE PROTEIN WITH METALLOPHOSPHOESTERASE DOMAIN-RELATED"/>
    <property type="match status" value="1"/>
</dbReference>
<dbReference type="InterPro" id="IPR018456">
    <property type="entry name" value="PTR2_symporter_CS"/>
</dbReference>
<dbReference type="Proteomes" id="UP001596512">
    <property type="component" value="Unassembled WGS sequence"/>
</dbReference>
<evidence type="ECO:0000313" key="5">
    <source>
        <dbReference type="EMBL" id="MFC7616450.1"/>
    </source>
</evidence>
<dbReference type="EMBL" id="JBHTEY010000004">
    <property type="protein sequence ID" value="MFC7616450.1"/>
    <property type="molecule type" value="Genomic_DNA"/>
</dbReference>
<dbReference type="PROSITE" id="PS01022">
    <property type="entry name" value="PTR2_1"/>
    <property type="match status" value="1"/>
</dbReference>
<dbReference type="InterPro" id="IPR029052">
    <property type="entry name" value="Metallo-depent_PP-like"/>
</dbReference>
<reference evidence="6" key="1">
    <citation type="journal article" date="2019" name="Int. J. Syst. Evol. Microbiol.">
        <title>The Global Catalogue of Microorganisms (GCM) 10K type strain sequencing project: providing services to taxonomists for standard genome sequencing and annotation.</title>
        <authorList>
            <consortium name="The Broad Institute Genomics Platform"/>
            <consortium name="The Broad Institute Genome Sequencing Center for Infectious Disease"/>
            <person name="Wu L."/>
            <person name="Ma J."/>
        </authorList>
    </citation>
    <scope>NUCLEOTIDE SEQUENCE [LARGE SCALE GENOMIC DNA]</scope>
    <source>
        <strain evidence="6">JCM 17695</strain>
    </source>
</reference>
<gene>
    <name evidence="5" type="ORF">ACFQV2_26275</name>
</gene>
<dbReference type="SUPFAM" id="SSF56300">
    <property type="entry name" value="Metallo-dependent phosphatases"/>
    <property type="match status" value="1"/>
</dbReference>
<proteinExistence type="predicted"/>
<sequence>MARTEEVQARPRARWVPIAGVLVVVIGLLFGVPWWQLVVGGQAWPGWVVALGSAVFLAGAVGLPLGMTAGHGKRRSDAGAVVGDTLLGAAWVVFTWTVVGVLAELALAVAGVADPLRSRVVAVGVVVVAAVLLAHGYREAMRVPRIRRTDVWLDRLGPGLDGLRVVVLADTHFGPLDRAEWSRRTMDAVAALEPDLLVHAGDIADGPVERRRPQSEHMGRLTARYAKVYVTGNHEYFSGAPSWVDHMAELGWTHLHNSHLVVERGGDRLVVAGVDDRTARSAGVDGHGEDLGAALLGADPDLPVFLVAHQPKQVAAAVEHGVDLQVSGHTHGGQIWPFHWLVRTDQPHLQGLARAGGRTWIYTSRGAGFWGPPFRVFAPSEISVLTLRSGPAAG</sequence>
<keyword evidence="2" id="KW-0378">Hydrolase</keyword>
<evidence type="ECO:0000259" key="4">
    <source>
        <dbReference type="Pfam" id="PF00149"/>
    </source>
</evidence>
<keyword evidence="3" id="KW-0812">Transmembrane</keyword>
<dbReference type="PANTHER" id="PTHR31302:SF31">
    <property type="entry name" value="PHOSPHODIESTERASE YAEI"/>
    <property type="match status" value="1"/>
</dbReference>
<evidence type="ECO:0000256" key="1">
    <source>
        <dbReference type="ARBA" id="ARBA00022723"/>
    </source>
</evidence>
<feature type="transmembrane region" description="Helical" evidence="3">
    <location>
        <begin position="44"/>
        <end position="65"/>
    </location>
</feature>
<organism evidence="5 6">
    <name type="scientific">Actinokineospora soli</name>
    <dbReference type="NCBI Taxonomy" id="1048753"/>
    <lineage>
        <taxon>Bacteria</taxon>
        <taxon>Bacillati</taxon>
        <taxon>Actinomycetota</taxon>
        <taxon>Actinomycetes</taxon>
        <taxon>Pseudonocardiales</taxon>
        <taxon>Pseudonocardiaceae</taxon>
        <taxon>Actinokineospora</taxon>
    </lineage>
</organism>
<keyword evidence="3" id="KW-1133">Transmembrane helix</keyword>
<protein>
    <submittedName>
        <fullName evidence="5">Metallophosphoesterase</fullName>
    </submittedName>
</protein>
<evidence type="ECO:0000313" key="6">
    <source>
        <dbReference type="Proteomes" id="UP001596512"/>
    </source>
</evidence>
<feature type="domain" description="Calcineurin-like phosphoesterase" evidence="4">
    <location>
        <begin position="163"/>
        <end position="332"/>
    </location>
</feature>
<accession>A0ABW2TTY0</accession>